<proteinExistence type="predicted"/>
<dbReference type="EMBL" id="AP018400">
    <property type="protein sequence ID" value="BBA93325.1"/>
    <property type="molecule type" value="Genomic_DNA"/>
</dbReference>
<dbReference type="KEGG" id="srq:SR187_8610"/>
<evidence type="ECO:0000313" key="1">
    <source>
        <dbReference type="EMBL" id="BBA93325.1"/>
    </source>
</evidence>
<dbReference type="AlphaFoldDB" id="A0A2Z5TSR5"/>
<reference evidence="1 2" key="1">
    <citation type="journal article" date="2018" name="Genome Biol. Evol.">
        <title>Complete Genome Sequence of Streptococcus ruminantium sp. nov. GUT-187T (=DSM 104980T =JCM 31869T), the Type Strain of S. ruminantium, and Comparison with Genome Sequences of Streptococcus suis Strains.</title>
        <authorList>
            <person name="Tohya M."/>
            <person name="Sekizaki T."/>
            <person name="Miyoshi-Akiyama T."/>
        </authorList>
    </citation>
    <scope>NUCLEOTIDE SEQUENCE [LARGE SCALE GENOMIC DNA]</scope>
    <source>
        <strain evidence="1 2">GUT187T</strain>
    </source>
</reference>
<organism evidence="1 2">
    <name type="scientific">Streptococcus ruminantium</name>
    <dbReference type="NCBI Taxonomy" id="1917441"/>
    <lineage>
        <taxon>Bacteria</taxon>
        <taxon>Bacillati</taxon>
        <taxon>Bacillota</taxon>
        <taxon>Bacilli</taxon>
        <taxon>Lactobacillales</taxon>
        <taxon>Streptococcaceae</taxon>
        <taxon>Streptococcus</taxon>
    </lineage>
</organism>
<name>A0A2Z5TSR5_9STRE</name>
<accession>A0A2Z5TSR5</accession>
<gene>
    <name evidence="1" type="ORF">SR187_8610</name>
</gene>
<sequence>MIFTVDVVSSKKSENNLLKVGNKVIGVRVKQTPMRVDRAISNNISCLKQ</sequence>
<protein>
    <submittedName>
        <fullName evidence="1">Uncharacterized protein</fullName>
    </submittedName>
</protein>
<dbReference type="Proteomes" id="UP000269331">
    <property type="component" value="Chromosome"/>
</dbReference>
<evidence type="ECO:0000313" key="2">
    <source>
        <dbReference type="Proteomes" id="UP000269331"/>
    </source>
</evidence>